<feature type="signal peptide" evidence="7">
    <location>
        <begin position="1"/>
        <end position="30"/>
    </location>
</feature>
<keyword evidence="6" id="KW-0812">Transmembrane</keyword>
<feature type="chain" id="PRO_5002734991" evidence="7">
    <location>
        <begin position="31"/>
        <end position="749"/>
    </location>
</feature>
<dbReference type="InterPro" id="IPR011623">
    <property type="entry name" value="7TMR_DISM_rcpt_extracell_dom1"/>
</dbReference>
<dbReference type="InterPro" id="IPR011622">
    <property type="entry name" value="7TMR_DISM_rcpt_extracell_dom2"/>
</dbReference>
<dbReference type="Pfam" id="PF07695">
    <property type="entry name" value="7TMR-DISM_7TM"/>
    <property type="match status" value="1"/>
</dbReference>
<dbReference type="Gene3D" id="1.10.287.950">
    <property type="entry name" value="Methyl-accepting chemotaxis protein"/>
    <property type="match status" value="1"/>
</dbReference>
<evidence type="ECO:0000259" key="8">
    <source>
        <dbReference type="PROSITE" id="PS50111"/>
    </source>
</evidence>
<proteinExistence type="inferred from homology"/>
<sequence>MTSIKQHRHVPALLLCTLLVFCGLLATAVAAPSGVPLDDSTGTLYIGQQVEYMEDRAGALFITDVTDMEDRWKASDSTALSFGFTSSTYWFRFTLDNTTDRPRDFYLEFAYPLLDFIELYTPQTEGLFNTIKAGDHYPFSTREIIDKDFVFLLTQAPGPATYYVKVKTSSSLNFEPVVRSHNSYLSKINRTYPIFWLYYGAMLIMVIYNLVLVFVIRERSYLFLVLLILSYSLFQFTLNGFSFQYLWPNSIWWANNCLPMFMGLAMAIAMLFMRSFIGIRERHAKSLVDRVSIYLVIIPNTAWAVGSLLLPYAVSIRVATALIIFSLVVVIPSGFISLSFTRSIRFIVISCACLFIGILLFALKTFGLLPSNFITQWGVQIGSAVFIALLSIGLADKITAMKDELITTNSNISLMLQSISQEVEVQENDLEKYKEEEIGDILNERFHTFMDRFKDLVDDVNSNTNLLKSSSANLLALSDKMTSETAEISANSNSVASASEEMSSKMVAIASTMEQTSQNVNLIVSSVEEMTTTSDEISMSTESARQTTENAVAQAKNVSQKVDNLGIAAERIGTVTEVIAEISKKTNLLALNATIEAARAGEAGKGFAVVANEIKDLARQTADATQQINRQIEENKQVTVAAVKEIGQIVETIKNVNEIVSTIASAIEEQSISIREIASNVAQISQGISGVNKGVSQCSIVANNVSKEVVSLSASSKQMNSNSLTVRESADDLLKMAQHLTELMQKFKV</sequence>
<dbReference type="SUPFAM" id="SSF58104">
    <property type="entry name" value="Methyl-accepting chemotaxis protein (MCP) signaling domain"/>
    <property type="match status" value="1"/>
</dbReference>
<evidence type="ECO:0000256" key="4">
    <source>
        <dbReference type="ARBA" id="ARBA00029447"/>
    </source>
</evidence>
<feature type="transmembrane region" description="Helical" evidence="6">
    <location>
        <begin position="374"/>
        <end position="395"/>
    </location>
</feature>
<keyword evidence="3 5" id="KW-0807">Transducer</keyword>
<dbReference type="InterPro" id="IPR000727">
    <property type="entry name" value="T_SNARE_dom"/>
</dbReference>
<evidence type="ECO:0000313" key="11">
    <source>
        <dbReference type="Proteomes" id="UP000008561"/>
    </source>
</evidence>
<dbReference type="PANTHER" id="PTHR32089">
    <property type="entry name" value="METHYL-ACCEPTING CHEMOTAXIS PROTEIN MCPB"/>
    <property type="match status" value="1"/>
</dbReference>
<dbReference type="GO" id="GO:0006935">
    <property type="term" value="P:chemotaxis"/>
    <property type="evidence" value="ECO:0007669"/>
    <property type="project" value="InterPro"/>
</dbReference>
<evidence type="ECO:0000256" key="5">
    <source>
        <dbReference type="PROSITE-ProRule" id="PRU00284"/>
    </source>
</evidence>
<dbReference type="KEGG" id="dol:Dole_1682"/>
<comment type="similarity">
    <text evidence="4">Belongs to the methyl-accepting chemotaxis (MCP) protein family.</text>
</comment>
<feature type="transmembrane region" description="Helical" evidence="6">
    <location>
        <begin position="258"/>
        <end position="279"/>
    </location>
</feature>
<evidence type="ECO:0000256" key="7">
    <source>
        <dbReference type="SAM" id="SignalP"/>
    </source>
</evidence>
<dbReference type="eggNOG" id="COG0840">
    <property type="taxonomic scope" value="Bacteria"/>
</dbReference>
<dbReference type="HOGENOM" id="CLU_371206_0_0_7"/>
<dbReference type="InterPro" id="IPR004090">
    <property type="entry name" value="Chemotax_Me-accpt_rcpt"/>
</dbReference>
<evidence type="ECO:0000256" key="1">
    <source>
        <dbReference type="ARBA" id="ARBA00004429"/>
    </source>
</evidence>
<dbReference type="PRINTS" id="PR00260">
    <property type="entry name" value="CHEMTRNSDUCR"/>
</dbReference>
<organism evidence="10 11">
    <name type="scientific">Desulfosudis oleivorans (strain DSM 6200 / JCM 39069 / Hxd3)</name>
    <name type="common">Desulfococcus oleovorans</name>
    <dbReference type="NCBI Taxonomy" id="96561"/>
    <lineage>
        <taxon>Bacteria</taxon>
        <taxon>Pseudomonadati</taxon>
        <taxon>Thermodesulfobacteriota</taxon>
        <taxon>Desulfobacteria</taxon>
        <taxon>Desulfobacterales</taxon>
        <taxon>Desulfosudaceae</taxon>
        <taxon>Desulfosudis</taxon>
    </lineage>
</organism>
<dbReference type="InterPro" id="IPR004089">
    <property type="entry name" value="MCPsignal_dom"/>
</dbReference>
<evidence type="ECO:0000256" key="6">
    <source>
        <dbReference type="SAM" id="Phobius"/>
    </source>
</evidence>
<keyword evidence="6" id="KW-0472">Membrane</keyword>
<comment type="subcellular location">
    <subcellularLocation>
        <location evidence="1">Cell inner membrane</location>
        <topology evidence="1">Multi-pass membrane protein</topology>
    </subcellularLocation>
</comment>
<gene>
    <name evidence="10" type="ordered locus">Dole_1682</name>
</gene>
<feature type="domain" description="Methyl-accepting transducer" evidence="8">
    <location>
        <begin position="477"/>
        <end position="713"/>
    </location>
</feature>
<dbReference type="PROSITE" id="PS50192">
    <property type="entry name" value="T_SNARE"/>
    <property type="match status" value="1"/>
</dbReference>
<dbReference type="SMART" id="SM00283">
    <property type="entry name" value="MA"/>
    <property type="match status" value="1"/>
</dbReference>
<keyword evidence="7" id="KW-0732">Signal</keyword>
<feature type="transmembrane region" description="Helical" evidence="6">
    <location>
        <begin position="316"/>
        <end position="336"/>
    </location>
</feature>
<protein>
    <submittedName>
        <fullName evidence="10">Methyl-accepting chemotaxis sensory transducer</fullName>
    </submittedName>
</protein>
<name>A9A0I6_DESOH</name>
<dbReference type="Gene3D" id="2.60.40.2380">
    <property type="match status" value="1"/>
</dbReference>
<feature type="transmembrane region" description="Helical" evidence="6">
    <location>
        <begin position="196"/>
        <end position="216"/>
    </location>
</feature>
<reference evidence="10 11" key="1">
    <citation type="submission" date="2007-10" db="EMBL/GenBank/DDBJ databases">
        <title>Complete sequence of Desulfococcus oleovorans Hxd3.</title>
        <authorList>
            <consortium name="US DOE Joint Genome Institute"/>
            <person name="Copeland A."/>
            <person name="Lucas S."/>
            <person name="Lapidus A."/>
            <person name="Barry K."/>
            <person name="Glavina del Rio T."/>
            <person name="Dalin E."/>
            <person name="Tice H."/>
            <person name="Pitluck S."/>
            <person name="Kiss H."/>
            <person name="Brettin T."/>
            <person name="Bruce D."/>
            <person name="Detter J.C."/>
            <person name="Han C."/>
            <person name="Schmutz J."/>
            <person name="Larimer F."/>
            <person name="Land M."/>
            <person name="Hauser L."/>
            <person name="Kyrpides N."/>
            <person name="Kim E."/>
            <person name="Wawrik B."/>
            <person name="Richardson P."/>
        </authorList>
    </citation>
    <scope>NUCLEOTIDE SEQUENCE [LARGE SCALE GENOMIC DNA]</scope>
    <source>
        <strain evidence="11">DSM 6200 / JCM 39069 / Hxd3</strain>
    </source>
</reference>
<keyword evidence="6" id="KW-1133">Transmembrane helix</keyword>
<dbReference type="EMBL" id="CP000859">
    <property type="protein sequence ID" value="ABW67486.1"/>
    <property type="molecule type" value="Genomic_DNA"/>
</dbReference>
<dbReference type="RefSeq" id="WP_012175102.1">
    <property type="nucleotide sequence ID" value="NC_009943.1"/>
</dbReference>
<feature type="transmembrane region" description="Helical" evidence="6">
    <location>
        <begin position="343"/>
        <end position="362"/>
    </location>
</feature>
<feature type="domain" description="T-SNARE coiled-coil homology" evidence="9">
    <location>
        <begin position="636"/>
        <end position="698"/>
    </location>
</feature>
<feature type="transmembrane region" description="Helical" evidence="6">
    <location>
        <begin position="291"/>
        <end position="310"/>
    </location>
</feature>
<evidence type="ECO:0000259" key="9">
    <source>
        <dbReference type="PROSITE" id="PS50192"/>
    </source>
</evidence>
<dbReference type="STRING" id="96561.Dole_1682"/>
<dbReference type="GO" id="GO:0005886">
    <property type="term" value="C:plasma membrane"/>
    <property type="evidence" value="ECO:0007669"/>
    <property type="project" value="UniProtKB-SubCell"/>
</dbReference>
<dbReference type="PANTHER" id="PTHR32089:SF112">
    <property type="entry name" value="LYSOZYME-LIKE PROTEIN-RELATED"/>
    <property type="match status" value="1"/>
</dbReference>
<keyword evidence="2" id="KW-1003">Cell membrane</keyword>
<evidence type="ECO:0000256" key="3">
    <source>
        <dbReference type="ARBA" id="ARBA00023224"/>
    </source>
</evidence>
<dbReference type="GO" id="GO:0004888">
    <property type="term" value="F:transmembrane signaling receptor activity"/>
    <property type="evidence" value="ECO:0007669"/>
    <property type="project" value="InterPro"/>
</dbReference>
<keyword evidence="11" id="KW-1185">Reference proteome</keyword>
<dbReference type="Pfam" id="PF00015">
    <property type="entry name" value="MCPsignal"/>
    <property type="match status" value="1"/>
</dbReference>
<keyword evidence="2" id="KW-0997">Cell inner membrane</keyword>
<evidence type="ECO:0000313" key="10">
    <source>
        <dbReference type="EMBL" id="ABW67486.1"/>
    </source>
</evidence>
<dbReference type="AlphaFoldDB" id="A9A0I6"/>
<dbReference type="OrthoDB" id="6231at2"/>
<feature type="transmembrane region" description="Helical" evidence="6">
    <location>
        <begin position="221"/>
        <end position="238"/>
    </location>
</feature>
<dbReference type="CDD" id="cd11386">
    <property type="entry name" value="MCP_signal"/>
    <property type="match status" value="1"/>
</dbReference>
<dbReference type="Pfam" id="PF07696">
    <property type="entry name" value="7TMR-DISMED2"/>
    <property type="match status" value="1"/>
</dbReference>
<dbReference type="Proteomes" id="UP000008561">
    <property type="component" value="Chromosome"/>
</dbReference>
<dbReference type="PROSITE" id="PS50111">
    <property type="entry name" value="CHEMOTAXIS_TRANSDUC_2"/>
    <property type="match status" value="1"/>
</dbReference>
<dbReference type="GO" id="GO:0007165">
    <property type="term" value="P:signal transduction"/>
    <property type="evidence" value="ECO:0007669"/>
    <property type="project" value="UniProtKB-KW"/>
</dbReference>
<accession>A9A0I6</accession>
<dbReference type="eggNOG" id="COG1835">
    <property type="taxonomic scope" value="Bacteria"/>
</dbReference>
<evidence type="ECO:0000256" key="2">
    <source>
        <dbReference type="ARBA" id="ARBA00022519"/>
    </source>
</evidence>